<dbReference type="InterPro" id="IPR058933">
    <property type="entry name" value="YMC020W-like_ab_hydrolase"/>
</dbReference>
<feature type="domain" description="YMC020W-like alpha/beta hydrolase" evidence="2">
    <location>
        <begin position="214"/>
        <end position="547"/>
    </location>
</feature>
<feature type="region of interest" description="Disordered" evidence="1">
    <location>
        <begin position="159"/>
        <end position="191"/>
    </location>
</feature>
<dbReference type="PANTHER" id="PTHR47349">
    <property type="entry name" value="CHROMOSOME 8, WHOLE GENOME SHOTGUN SEQUENCE"/>
    <property type="match status" value="1"/>
</dbReference>
<protein>
    <recommendedName>
        <fullName evidence="2">YMC020W-like alpha/beta hydrolase domain-containing protein</fullName>
    </recommendedName>
</protein>
<feature type="compositionally biased region" description="Pro residues" evidence="1">
    <location>
        <begin position="32"/>
        <end position="55"/>
    </location>
</feature>
<evidence type="ECO:0000256" key="1">
    <source>
        <dbReference type="SAM" id="MobiDB-lite"/>
    </source>
</evidence>
<gene>
    <name evidence="3" type="ORF">MBRA1_003348</name>
</gene>
<accession>A0AAF0E036</accession>
<reference evidence="3" key="1">
    <citation type="submission" date="2023-03" db="EMBL/GenBank/DDBJ databases">
        <title>Mating type loci evolution in Malassezia.</title>
        <authorList>
            <person name="Coelho M.A."/>
        </authorList>
    </citation>
    <scope>NUCLEOTIDE SEQUENCE</scope>
    <source>
        <strain evidence="3">CBS 14135</strain>
    </source>
</reference>
<dbReference type="EMBL" id="CP119954">
    <property type="protein sequence ID" value="WFC96685.1"/>
    <property type="molecule type" value="Genomic_DNA"/>
</dbReference>
<feature type="region of interest" description="Disordered" evidence="1">
    <location>
        <begin position="1"/>
        <end position="104"/>
    </location>
</feature>
<name>A0AAF0E036_9BASI</name>
<dbReference type="AlphaFoldDB" id="A0AAF0E036"/>
<dbReference type="Proteomes" id="UP001216638">
    <property type="component" value="Chromosome 4"/>
</dbReference>
<proteinExistence type="predicted"/>
<dbReference type="Pfam" id="PF26147">
    <property type="entry name" value="AB_HYDROLASE_YMC0-YMC35"/>
    <property type="match status" value="1"/>
</dbReference>
<keyword evidence="4" id="KW-1185">Reference proteome</keyword>
<evidence type="ECO:0000313" key="4">
    <source>
        <dbReference type="Proteomes" id="UP001216638"/>
    </source>
</evidence>
<evidence type="ECO:0000313" key="3">
    <source>
        <dbReference type="EMBL" id="WFC96685.1"/>
    </source>
</evidence>
<organism evidence="3 4">
    <name type="scientific">Malassezia brasiliensis</name>
    <dbReference type="NCBI Taxonomy" id="1821822"/>
    <lineage>
        <taxon>Eukaryota</taxon>
        <taxon>Fungi</taxon>
        <taxon>Dikarya</taxon>
        <taxon>Basidiomycota</taxon>
        <taxon>Ustilaginomycotina</taxon>
        <taxon>Malasseziomycetes</taxon>
        <taxon>Malasseziales</taxon>
        <taxon>Malasseziaceae</taxon>
        <taxon>Malassezia</taxon>
    </lineage>
</organism>
<evidence type="ECO:0000259" key="2">
    <source>
        <dbReference type="Pfam" id="PF26147"/>
    </source>
</evidence>
<dbReference type="InterPro" id="IPR058934">
    <property type="entry name" value="YMC020W-like"/>
</dbReference>
<dbReference type="PANTHER" id="PTHR47349:SF1">
    <property type="entry name" value="AER328WP"/>
    <property type="match status" value="1"/>
</dbReference>
<sequence length="611" mass="66356">MNPPKPRSDVPRDPAEAAPKTSWIPWRTDRGAPPPDALPDAPPADIPADIPPAPPVGGATPREPAAIPNPVPAPDEVQGADVPEAPVPSSARPTRRTGVSISALPKLARRSVPAADAAPARGTSQVLPSFDETFGRPPRVWPPHAGWWERTVGAVQSYFFPPRDGDTRRRTRLTTSLPRQSERGSAAPHLHAEHEQAMPRAYRVLGNTDAASHAYARVRKVVVIGVHGWYAQGIFKNMIGAPVGTSMRFATMMAESVRTHFADAGHALPDDAVTLIAPQHDGRVEDRTQAFFDAIVGNEAWVKALREADAVLVAAHSQGAVVATLLVHRLLREGVVDARRARICVLSMCGIYQGPFVHLQSTLATSYINYFETRAARELFAFQTSDSAVSVQHRDAYAANLAAGVKMVHVGSMDDNVVPLYSALYASAAHPSILRAVYVDGVAFPRADFLTSLLVLCVAVRNGGFHDHNLLTLLSASVAGSLLGGLGHSLVYDEAAVYGLATRYLFETNSPRRSGATQIPLTTTPFAAQRWNPYELPWALRGLLDDDTIRYFFREDMAEVVRDYRAWHPTTKPLRDLQWRLSPVRALAVRNADDGEAPRRAATSVRAASKL</sequence>
<feature type="compositionally biased region" description="Basic and acidic residues" evidence="1">
    <location>
        <begin position="1"/>
        <end position="15"/>
    </location>
</feature>